<keyword evidence="1" id="KW-0812">Transmembrane</keyword>
<evidence type="ECO:0000313" key="3">
    <source>
        <dbReference type="Proteomes" id="UP000029777"/>
    </source>
</evidence>
<organism evidence="2 3">
    <name type="scientific">Abalone herpesvirus (isolate Abalone/Australia/Victoria/2009)</name>
    <name type="common">AbHV</name>
    <dbReference type="NCBI Taxonomy" id="1241371"/>
    <lineage>
        <taxon>Viruses</taxon>
        <taxon>Duplodnaviria</taxon>
        <taxon>Heunggongvirae</taxon>
        <taxon>Peploviricota</taxon>
        <taxon>Herviviricetes</taxon>
        <taxon>Herpesvirales</taxon>
        <taxon>Malacoherpesviridae</taxon>
        <taxon>Aurivirus</taxon>
        <taxon>Aurivirus haliotidmalaco1</taxon>
    </lineage>
</organism>
<name>K4JV51_ABHV</name>
<keyword evidence="3" id="KW-1185">Reference proteome</keyword>
<organismHost>
    <name type="scientific">Haliotidae</name>
    <name type="common">abalones</name>
    <dbReference type="NCBI Taxonomy" id="6451"/>
</organismHost>
<dbReference type="KEGG" id="vg:13853670"/>
<gene>
    <name evidence="2" type="ORF">AbHV_ORF51</name>
</gene>
<dbReference type="GeneID" id="13853670"/>
<feature type="transmembrane region" description="Helical" evidence="1">
    <location>
        <begin position="134"/>
        <end position="153"/>
    </location>
</feature>
<evidence type="ECO:0000313" key="2">
    <source>
        <dbReference type="EMBL" id="AFU90061.1"/>
    </source>
</evidence>
<dbReference type="RefSeq" id="YP_006908701.1">
    <property type="nucleotide sequence ID" value="NC_018874.1"/>
</dbReference>
<protein>
    <submittedName>
        <fullName evidence="2">Uncharacterized protein</fullName>
    </submittedName>
</protein>
<dbReference type="Proteomes" id="UP000029777">
    <property type="component" value="Segment"/>
</dbReference>
<dbReference type="EMBL" id="JX453331">
    <property type="protein sequence ID" value="AFU90061.1"/>
    <property type="molecule type" value="Genomic_DNA"/>
</dbReference>
<keyword evidence="1" id="KW-1133">Transmembrane helix</keyword>
<keyword evidence="1" id="KW-0472">Membrane</keyword>
<proteinExistence type="predicted"/>
<sequence>MELIGSKDSIAYQLPGSEMSDGFVRRIVIDPFRCNEVVGITLKSVMAGKSVVTVSRMGKCVEIVGCAEMGQQVKGDKGSCDVEAFNGGGVTTFNMMDDVADYCLVIERGKSTLMVVDDRGEVVERASWLWRNKMLILLMLIGVLVAFLANRFYGDKAWKQTPLRDYFHVDDLEDIFGSK</sequence>
<reference evidence="2 3" key="1">
    <citation type="submission" date="2012-08" db="EMBL/GenBank/DDBJ databases">
        <title>Abalone herpesvirus genome reveals unexpected ancestry.</title>
        <authorList>
            <person name="Savin K.W."/>
            <person name="Fegan M."/>
            <person name="Powney R."/>
            <person name="Savage D."/>
            <person name="Wong F."/>
            <person name="Sawbridge T."/>
            <person name="Helsham J."/>
            <person name="Vardy M."/>
            <person name="Cogan N."/>
            <person name="Mohammad I."/>
            <person name="Cocks B.G."/>
            <person name="Warner S."/>
        </authorList>
    </citation>
    <scope>NUCLEOTIDE SEQUENCE [LARGE SCALE GENOMIC DNA]</scope>
    <source>
        <strain evidence="3">Isolate Abalone/Australia/Victoria/2009</strain>
    </source>
</reference>
<evidence type="ECO:0000256" key="1">
    <source>
        <dbReference type="SAM" id="Phobius"/>
    </source>
</evidence>
<accession>K4JV51</accession>